<evidence type="ECO:0000313" key="3">
    <source>
        <dbReference type="Proteomes" id="UP001500897"/>
    </source>
</evidence>
<feature type="compositionally biased region" description="Low complexity" evidence="1">
    <location>
        <begin position="253"/>
        <end position="270"/>
    </location>
</feature>
<evidence type="ECO:0000256" key="1">
    <source>
        <dbReference type="SAM" id="MobiDB-lite"/>
    </source>
</evidence>
<name>A0ABN2WIM4_9ACTN</name>
<comment type="caution">
    <text evidence="2">The sequence shown here is derived from an EMBL/GenBank/DDBJ whole genome shotgun (WGS) entry which is preliminary data.</text>
</comment>
<keyword evidence="3" id="KW-1185">Reference proteome</keyword>
<organism evidence="2 3">
    <name type="scientific">Kitasatospora saccharophila</name>
    <dbReference type="NCBI Taxonomy" id="407973"/>
    <lineage>
        <taxon>Bacteria</taxon>
        <taxon>Bacillati</taxon>
        <taxon>Actinomycetota</taxon>
        <taxon>Actinomycetes</taxon>
        <taxon>Kitasatosporales</taxon>
        <taxon>Streptomycetaceae</taxon>
        <taxon>Kitasatospora</taxon>
    </lineage>
</organism>
<dbReference type="Proteomes" id="UP001500897">
    <property type="component" value="Unassembled WGS sequence"/>
</dbReference>
<dbReference type="RefSeq" id="WP_344551344.1">
    <property type="nucleotide sequence ID" value="NZ_BAAANS010000009.1"/>
</dbReference>
<proteinExistence type="predicted"/>
<sequence>MSFSGMIDNLYQQWKPADEASAQTLRNLWFDSEHYIVAAADQSTDSTEHFVVAGCELAAGEPWVEERAVAIHVRLDPDKRTCHVRKAHTLTFGWAGHWLVRRGADPDALARYRPLPPDPYNWGGDGYDPKAEGLISASHYWYARPGDARTRTIEDRIRRSGDRYEILTRQMAYSEYATEEEREAHFVLLLDNHPRAAERRYVVQLETVHRLRAAYTLDEGAFRTEKQAQEWIDRIDPRRLAPLPATDPATGLPTAPRSTAPAAAPAAFQPPSTPRRFTR</sequence>
<gene>
    <name evidence="2" type="ORF">GCM10009759_17350</name>
</gene>
<evidence type="ECO:0000313" key="2">
    <source>
        <dbReference type="EMBL" id="GAA2092063.1"/>
    </source>
</evidence>
<dbReference type="EMBL" id="BAAANS010000009">
    <property type="protein sequence ID" value="GAA2092063.1"/>
    <property type="molecule type" value="Genomic_DNA"/>
</dbReference>
<protein>
    <submittedName>
        <fullName evidence="2">Uncharacterized protein</fullName>
    </submittedName>
</protein>
<accession>A0ABN2WIM4</accession>
<feature type="region of interest" description="Disordered" evidence="1">
    <location>
        <begin position="233"/>
        <end position="279"/>
    </location>
</feature>
<reference evidence="2 3" key="1">
    <citation type="journal article" date="2019" name="Int. J. Syst. Evol. Microbiol.">
        <title>The Global Catalogue of Microorganisms (GCM) 10K type strain sequencing project: providing services to taxonomists for standard genome sequencing and annotation.</title>
        <authorList>
            <consortium name="The Broad Institute Genomics Platform"/>
            <consortium name="The Broad Institute Genome Sequencing Center for Infectious Disease"/>
            <person name="Wu L."/>
            <person name="Ma J."/>
        </authorList>
    </citation>
    <scope>NUCLEOTIDE SEQUENCE [LARGE SCALE GENOMIC DNA]</scope>
    <source>
        <strain evidence="2 3">JCM 14559</strain>
    </source>
</reference>